<evidence type="ECO:0000256" key="4">
    <source>
        <dbReference type="ARBA" id="ARBA00011738"/>
    </source>
</evidence>
<comment type="catalytic activity">
    <reaction evidence="11">
        <text>N(6)-(pyridoxal phosphate)-L-lysyl-[4-amino-5-hydroxymethyl-2-methylpyrimidine phosphate synthase] + L-histidyl-[4-amino-5-hydroxymethyl-2-methylpyrimidine phosphate synthase] + 2 Fe(3+) + 4 H2O = L-lysyl-[4-amino-5-hydroxymethyl-2-methylpyrimidine phosphate synthase] + (2S)-2-amino-5-hydroxy-4-oxopentanoyl-[4-amino-5-hydroxymethyl-2-methylpyrimidine phosphate synthase] + 4-amino-2-methyl-5-(phosphooxymethyl)pyrimidine + 3-oxopropanoate + 2 Fe(2+) + 2 H(+)</text>
        <dbReference type="Rhea" id="RHEA:65756"/>
        <dbReference type="Rhea" id="RHEA-COMP:16892"/>
        <dbReference type="Rhea" id="RHEA-COMP:16893"/>
        <dbReference type="Rhea" id="RHEA-COMP:16894"/>
        <dbReference type="Rhea" id="RHEA-COMP:16895"/>
        <dbReference type="ChEBI" id="CHEBI:15377"/>
        <dbReference type="ChEBI" id="CHEBI:15378"/>
        <dbReference type="ChEBI" id="CHEBI:29033"/>
        <dbReference type="ChEBI" id="CHEBI:29034"/>
        <dbReference type="ChEBI" id="CHEBI:29969"/>
        <dbReference type="ChEBI" id="CHEBI:29979"/>
        <dbReference type="ChEBI" id="CHEBI:33190"/>
        <dbReference type="ChEBI" id="CHEBI:58354"/>
        <dbReference type="ChEBI" id="CHEBI:143915"/>
        <dbReference type="ChEBI" id="CHEBI:157692"/>
    </reaction>
    <physiologicalReaction direction="left-to-right" evidence="11">
        <dbReference type="Rhea" id="RHEA:65757"/>
    </physiologicalReaction>
</comment>
<sequence>MKKFLALCCSFVLAAGLSGCDASTTDDTANRHVRVILDWTPNTNHTGIYVALNKGYYEDAGLDVEVLGFSQAGVESVVEHGGAEFGFTGAESLAIAYGQGADLKMVYSLQPLSSQGIAVRADSDIHTPKDLDGKLFATYGGVQNTDKVKEMIRHDGGKGEFDTVVMGTAAYQAVADGSADFAEGLSTWESIEFELKGSALRFMYPWEWGVPGTPAVLGISAKNDLIKNDPELVKDFVSATKKGYDYTLDHLDEASDILIAENPDAQLNPELVKRSHELLTTKFWPDATGRTGLADLQAWQTFLDYLVAHGTILDANNQPRSAKLLAEDLVTNEFVK</sequence>
<dbReference type="PROSITE" id="PS51257">
    <property type="entry name" value="PROKAR_LIPOPROTEIN"/>
    <property type="match status" value="1"/>
</dbReference>
<keyword evidence="6" id="KW-0479">Metal-binding</keyword>
<organism evidence="13 14">
    <name type="scientific">Arcanobacterium pinnipediorum</name>
    <dbReference type="NCBI Taxonomy" id="1503041"/>
    <lineage>
        <taxon>Bacteria</taxon>
        <taxon>Bacillati</taxon>
        <taxon>Actinomycetota</taxon>
        <taxon>Actinomycetes</taxon>
        <taxon>Actinomycetales</taxon>
        <taxon>Actinomycetaceae</taxon>
        <taxon>Arcanobacterium</taxon>
    </lineage>
</organism>
<dbReference type="EMBL" id="CP099547">
    <property type="protein sequence ID" value="USR79675.1"/>
    <property type="molecule type" value="Genomic_DNA"/>
</dbReference>
<evidence type="ECO:0000256" key="5">
    <source>
        <dbReference type="ARBA" id="ARBA00022679"/>
    </source>
</evidence>
<dbReference type="Gene3D" id="3.40.190.10">
    <property type="entry name" value="Periplasmic binding protein-like II"/>
    <property type="match status" value="2"/>
</dbReference>
<accession>A0ABY5AI54</accession>
<evidence type="ECO:0000256" key="10">
    <source>
        <dbReference type="ARBA" id="ARBA00033171"/>
    </source>
</evidence>
<protein>
    <recommendedName>
        <fullName evidence="10">Thiamine pyrimidine synthase</fullName>
    </recommendedName>
</protein>
<evidence type="ECO:0000256" key="1">
    <source>
        <dbReference type="ARBA" id="ARBA00003469"/>
    </source>
</evidence>
<keyword evidence="8" id="KW-0784">Thiamine biosynthesis</keyword>
<reference evidence="13" key="1">
    <citation type="submission" date="2022-06" db="EMBL/GenBank/DDBJ databases">
        <title>Complete Genome Sequence of Arcanobacterium pinnipediorum strain DSM 28752 isolated from a harbour seal.</title>
        <authorList>
            <person name="Borowiak M."/>
            <person name="Kreitlow A."/>
            <person name="Alssahen M."/>
            <person name="Malorny B."/>
            <person name="Laemmler C."/>
            <person name="Prenger-Berninghoff E."/>
            <person name="Siebert U."/>
            <person name="Ploetz M."/>
            <person name="Abdulmawjood A."/>
        </authorList>
    </citation>
    <scope>NUCLEOTIDE SEQUENCE</scope>
    <source>
        <strain evidence="13">DSM 28752</strain>
    </source>
</reference>
<keyword evidence="9" id="KW-0408">Iron</keyword>
<evidence type="ECO:0000259" key="12">
    <source>
        <dbReference type="Pfam" id="PF09084"/>
    </source>
</evidence>
<evidence type="ECO:0000313" key="14">
    <source>
        <dbReference type="Proteomes" id="UP001056109"/>
    </source>
</evidence>
<dbReference type="Proteomes" id="UP001056109">
    <property type="component" value="Chromosome"/>
</dbReference>
<name>A0ABY5AI54_9ACTO</name>
<evidence type="ECO:0000256" key="9">
    <source>
        <dbReference type="ARBA" id="ARBA00023004"/>
    </source>
</evidence>
<gene>
    <name evidence="13" type="ORF">NG665_01395</name>
</gene>
<comment type="pathway">
    <text evidence="2">Cofactor biosynthesis; thiamine diphosphate biosynthesis.</text>
</comment>
<evidence type="ECO:0000256" key="3">
    <source>
        <dbReference type="ARBA" id="ARBA00009406"/>
    </source>
</evidence>
<dbReference type="Pfam" id="PF09084">
    <property type="entry name" value="NMT1"/>
    <property type="match status" value="1"/>
</dbReference>
<keyword evidence="7" id="KW-0663">Pyridoxal phosphate</keyword>
<feature type="domain" description="SsuA/THI5-like" evidence="12">
    <location>
        <begin position="42"/>
        <end position="254"/>
    </location>
</feature>
<dbReference type="InterPro" id="IPR015168">
    <property type="entry name" value="SsuA/THI5"/>
</dbReference>
<dbReference type="PANTHER" id="PTHR31528">
    <property type="entry name" value="4-AMINO-5-HYDROXYMETHYL-2-METHYLPYRIMIDINE PHOSPHATE SYNTHASE THI11-RELATED"/>
    <property type="match status" value="1"/>
</dbReference>
<dbReference type="InterPro" id="IPR027939">
    <property type="entry name" value="NMT1/THI5"/>
</dbReference>
<keyword evidence="14" id="KW-1185">Reference proteome</keyword>
<evidence type="ECO:0000256" key="11">
    <source>
        <dbReference type="ARBA" id="ARBA00048179"/>
    </source>
</evidence>
<comment type="function">
    <text evidence="1">Responsible for the formation of the pyrimidine heterocycle in the thiamine biosynthesis pathway. Catalyzes the formation of hydroxymethylpyrimidine phosphate (HMP-P) from histidine and pyridoxal phosphate (PLP). The protein uses PLP and the active site histidine to form HMP-P, generating an inactive enzyme. The enzyme can only undergo a single turnover, which suggests it is a suicide enzyme.</text>
</comment>
<comment type="subunit">
    <text evidence="4">Homodimer.</text>
</comment>
<keyword evidence="5" id="KW-0808">Transferase</keyword>
<evidence type="ECO:0000256" key="2">
    <source>
        <dbReference type="ARBA" id="ARBA00004948"/>
    </source>
</evidence>
<evidence type="ECO:0000313" key="13">
    <source>
        <dbReference type="EMBL" id="USR79675.1"/>
    </source>
</evidence>
<evidence type="ECO:0000256" key="7">
    <source>
        <dbReference type="ARBA" id="ARBA00022898"/>
    </source>
</evidence>
<comment type="similarity">
    <text evidence="3">Belongs to the NMT1/THI5 family.</text>
</comment>
<dbReference type="RefSeq" id="WP_252673540.1">
    <property type="nucleotide sequence ID" value="NZ_CP099547.1"/>
</dbReference>
<dbReference type="PANTHER" id="PTHR31528:SF1">
    <property type="entry name" value="4-AMINO-5-HYDROXYMETHYL-2-METHYLPYRIMIDINE PHOSPHATE SYNTHASE THI11-RELATED"/>
    <property type="match status" value="1"/>
</dbReference>
<proteinExistence type="inferred from homology"/>
<evidence type="ECO:0000256" key="8">
    <source>
        <dbReference type="ARBA" id="ARBA00022977"/>
    </source>
</evidence>
<dbReference type="SUPFAM" id="SSF53850">
    <property type="entry name" value="Periplasmic binding protein-like II"/>
    <property type="match status" value="1"/>
</dbReference>
<evidence type="ECO:0000256" key="6">
    <source>
        <dbReference type="ARBA" id="ARBA00022723"/>
    </source>
</evidence>